<dbReference type="InterPro" id="IPR004785">
    <property type="entry name" value="RpiB"/>
</dbReference>
<feature type="active site" description="Proton donor" evidence="3">
    <location>
        <position position="98"/>
    </location>
</feature>
<protein>
    <submittedName>
        <fullName evidence="4">Ribose 5-phosphate isomerase B</fullName>
        <ecNumber evidence="4">5.3.1.6</ecNumber>
    </submittedName>
</protein>
<dbReference type="Pfam" id="PF02502">
    <property type="entry name" value="LacAB_rpiB"/>
    <property type="match status" value="1"/>
</dbReference>
<proteinExistence type="inferred from homology"/>
<name>A0A9D2KAJ7_9BACT</name>
<feature type="active site" description="Proton acceptor" evidence="3">
    <location>
        <position position="65"/>
    </location>
</feature>
<organism evidence="4 5">
    <name type="scientific">Candidatus Mucispirillum faecigallinarum</name>
    <dbReference type="NCBI Taxonomy" id="2838699"/>
    <lineage>
        <taxon>Bacteria</taxon>
        <taxon>Pseudomonadati</taxon>
        <taxon>Deferribacterota</taxon>
        <taxon>Deferribacteres</taxon>
        <taxon>Deferribacterales</taxon>
        <taxon>Mucispirillaceae</taxon>
        <taxon>Mucispirillum</taxon>
    </lineage>
</organism>
<dbReference type="GO" id="GO:0004751">
    <property type="term" value="F:ribose-5-phosphate isomerase activity"/>
    <property type="evidence" value="ECO:0007669"/>
    <property type="project" value="UniProtKB-EC"/>
</dbReference>
<reference evidence="4" key="1">
    <citation type="journal article" date="2021" name="PeerJ">
        <title>Extensive microbial diversity within the chicken gut microbiome revealed by metagenomics and culture.</title>
        <authorList>
            <person name="Gilroy R."/>
            <person name="Ravi A."/>
            <person name="Getino M."/>
            <person name="Pursley I."/>
            <person name="Horton D.L."/>
            <person name="Alikhan N.F."/>
            <person name="Baker D."/>
            <person name="Gharbi K."/>
            <person name="Hall N."/>
            <person name="Watson M."/>
            <person name="Adriaenssens E.M."/>
            <person name="Foster-Nyarko E."/>
            <person name="Jarju S."/>
            <person name="Secka A."/>
            <person name="Antonio M."/>
            <person name="Oren A."/>
            <person name="Chaudhuri R.R."/>
            <person name="La Ragione R."/>
            <person name="Hildebrand F."/>
            <person name="Pallen M.J."/>
        </authorList>
    </citation>
    <scope>NUCLEOTIDE SEQUENCE</scope>
    <source>
        <strain evidence="4">ChiW4-1371</strain>
    </source>
</reference>
<keyword evidence="2 4" id="KW-0413">Isomerase</keyword>
<dbReference type="EC" id="5.3.1.6" evidence="4"/>
<evidence type="ECO:0000313" key="4">
    <source>
        <dbReference type="EMBL" id="HIZ89389.1"/>
    </source>
</evidence>
<dbReference type="PANTHER" id="PTHR43732">
    <property type="entry name" value="RIBOSE 5-PHOSPHATE ISOMERASE-RELATED"/>
    <property type="match status" value="1"/>
</dbReference>
<reference evidence="4" key="2">
    <citation type="submission" date="2021-04" db="EMBL/GenBank/DDBJ databases">
        <authorList>
            <person name="Gilroy R."/>
        </authorList>
    </citation>
    <scope>NUCLEOTIDE SEQUENCE</scope>
    <source>
        <strain evidence="4">ChiW4-1371</strain>
    </source>
</reference>
<dbReference type="InterPro" id="IPR051812">
    <property type="entry name" value="SPI_LacAB/RpiB"/>
</dbReference>
<dbReference type="InterPro" id="IPR036569">
    <property type="entry name" value="RpiB_LacA_LacB_sf"/>
</dbReference>
<comment type="similarity">
    <text evidence="1">Belongs to the LacAB/RpiB family.</text>
</comment>
<evidence type="ECO:0000256" key="1">
    <source>
        <dbReference type="ARBA" id="ARBA00008754"/>
    </source>
</evidence>
<evidence type="ECO:0000313" key="5">
    <source>
        <dbReference type="Proteomes" id="UP000824176"/>
    </source>
</evidence>
<sequence>MNIVVVSDHAGFTLKEDIKSFLQSEGHNVIDCGTHSKESCDYPDYAHDAALTIIDGKAERGIFICGTGIGISIAANRHKGIRAALCSDIYSARLSRQHNNANVLAMGANIVALPLAKEMIKEWLKEEFEGGRHERRICKLDLD</sequence>
<dbReference type="GO" id="GO:0005975">
    <property type="term" value="P:carbohydrate metabolic process"/>
    <property type="evidence" value="ECO:0007669"/>
    <property type="project" value="InterPro"/>
</dbReference>
<dbReference type="Proteomes" id="UP000824176">
    <property type="component" value="Unassembled WGS sequence"/>
</dbReference>
<dbReference type="SUPFAM" id="SSF89623">
    <property type="entry name" value="Ribose/Galactose isomerase RpiB/AlsB"/>
    <property type="match status" value="1"/>
</dbReference>
<evidence type="ECO:0000256" key="3">
    <source>
        <dbReference type="PIRSR" id="PIRSR005384-1"/>
    </source>
</evidence>
<accession>A0A9D2KAJ7</accession>
<dbReference type="Gene3D" id="3.40.1400.10">
    <property type="entry name" value="Sugar-phosphate isomerase, RpiB/LacA/LacB"/>
    <property type="match status" value="1"/>
</dbReference>
<dbReference type="NCBIfam" id="NF004051">
    <property type="entry name" value="PRK05571.1"/>
    <property type="match status" value="1"/>
</dbReference>
<dbReference type="PANTHER" id="PTHR43732:SF1">
    <property type="entry name" value="RIBOSE 5-PHOSPHATE ISOMERASE"/>
    <property type="match status" value="1"/>
</dbReference>
<dbReference type="NCBIfam" id="TIGR01120">
    <property type="entry name" value="rpiB"/>
    <property type="match status" value="1"/>
</dbReference>
<comment type="caution">
    <text evidence="4">The sequence shown here is derived from an EMBL/GenBank/DDBJ whole genome shotgun (WGS) entry which is preliminary data.</text>
</comment>
<evidence type="ECO:0000256" key="2">
    <source>
        <dbReference type="ARBA" id="ARBA00023235"/>
    </source>
</evidence>
<dbReference type="AlphaFoldDB" id="A0A9D2KAJ7"/>
<dbReference type="EMBL" id="DXAQ01000086">
    <property type="protein sequence ID" value="HIZ89389.1"/>
    <property type="molecule type" value="Genomic_DNA"/>
</dbReference>
<dbReference type="NCBIfam" id="TIGR00689">
    <property type="entry name" value="rpiB_lacA_lacB"/>
    <property type="match status" value="1"/>
</dbReference>
<dbReference type="InterPro" id="IPR003500">
    <property type="entry name" value="RpiB_LacA_LacB"/>
</dbReference>
<dbReference type="PIRSF" id="PIRSF005384">
    <property type="entry name" value="RpiB_LacA_B"/>
    <property type="match status" value="1"/>
</dbReference>
<gene>
    <name evidence="4" type="primary">rpiB</name>
    <name evidence="4" type="ORF">H9804_05555</name>
</gene>